<sequence length="241" mass="25019">MMVGSIGVARGICCKVPPGVASGGGGGGGISSLPPLPWAVTMLALTAVICIVGTSSCPYAAAKTAAAALLLVMALGLSANSASSSSLAGNAPYRPHMPAMWHANILMFPLWSLSALREVRAGKDSLSKTDTRGLALLACSCRCPHGTSLSSVKLLGGVRGALGSFCLLSRSRGVFMRWILKSPIRTVFPEADTRARQVTMFSTSDVDEGNPQEVGELDDGREAPEKGWHSEVAVPSMILNH</sequence>
<gene>
    <name evidence="3" type="ORF">Taro_034949</name>
</gene>
<keyword evidence="2" id="KW-0472">Membrane</keyword>
<name>A0A843W2C5_COLES</name>
<comment type="caution">
    <text evidence="3">The sequence shown here is derived from an EMBL/GenBank/DDBJ whole genome shotgun (WGS) entry which is preliminary data.</text>
</comment>
<evidence type="ECO:0000313" key="3">
    <source>
        <dbReference type="EMBL" id="MQM02186.1"/>
    </source>
</evidence>
<feature type="region of interest" description="Disordered" evidence="1">
    <location>
        <begin position="205"/>
        <end position="224"/>
    </location>
</feature>
<feature type="transmembrane region" description="Helical" evidence="2">
    <location>
        <begin position="60"/>
        <end position="79"/>
    </location>
</feature>
<feature type="compositionally biased region" description="Acidic residues" evidence="1">
    <location>
        <begin position="205"/>
        <end position="217"/>
    </location>
</feature>
<evidence type="ECO:0000313" key="4">
    <source>
        <dbReference type="Proteomes" id="UP000652761"/>
    </source>
</evidence>
<keyword evidence="2" id="KW-1133">Transmembrane helix</keyword>
<keyword evidence="4" id="KW-1185">Reference proteome</keyword>
<reference evidence="3" key="1">
    <citation type="submission" date="2017-07" db="EMBL/GenBank/DDBJ databases">
        <title>Taro Niue Genome Assembly and Annotation.</title>
        <authorList>
            <person name="Atibalentja N."/>
            <person name="Keating K."/>
            <person name="Fields C.J."/>
        </authorList>
    </citation>
    <scope>NUCLEOTIDE SEQUENCE</scope>
    <source>
        <strain evidence="3">Niue_2</strain>
        <tissue evidence="3">Leaf</tissue>
    </source>
</reference>
<proteinExistence type="predicted"/>
<accession>A0A843W2C5</accession>
<dbReference type="Proteomes" id="UP000652761">
    <property type="component" value="Unassembled WGS sequence"/>
</dbReference>
<feature type="transmembrane region" description="Helical" evidence="2">
    <location>
        <begin position="36"/>
        <end position="53"/>
    </location>
</feature>
<dbReference type="AlphaFoldDB" id="A0A843W2C5"/>
<keyword evidence="2" id="KW-0812">Transmembrane</keyword>
<evidence type="ECO:0000256" key="1">
    <source>
        <dbReference type="SAM" id="MobiDB-lite"/>
    </source>
</evidence>
<protein>
    <submittedName>
        <fullName evidence="3">Uncharacterized protein</fullName>
    </submittedName>
</protein>
<evidence type="ECO:0000256" key="2">
    <source>
        <dbReference type="SAM" id="Phobius"/>
    </source>
</evidence>
<feature type="transmembrane region" description="Helical" evidence="2">
    <location>
        <begin position="99"/>
        <end position="116"/>
    </location>
</feature>
<dbReference type="EMBL" id="NMUH01002810">
    <property type="protein sequence ID" value="MQM02186.1"/>
    <property type="molecule type" value="Genomic_DNA"/>
</dbReference>
<organism evidence="3 4">
    <name type="scientific">Colocasia esculenta</name>
    <name type="common">Wild taro</name>
    <name type="synonym">Arum esculentum</name>
    <dbReference type="NCBI Taxonomy" id="4460"/>
    <lineage>
        <taxon>Eukaryota</taxon>
        <taxon>Viridiplantae</taxon>
        <taxon>Streptophyta</taxon>
        <taxon>Embryophyta</taxon>
        <taxon>Tracheophyta</taxon>
        <taxon>Spermatophyta</taxon>
        <taxon>Magnoliopsida</taxon>
        <taxon>Liliopsida</taxon>
        <taxon>Araceae</taxon>
        <taxon>Aroideae</taxon>
        <taxon>Colocasieae</taxon>
        <taxon>Colocasia</taxon>
    </lineage>
</organism>